<feature type="chain" id="PRO_5020396455" evidence="2">
    <location>
        <begin position="21"/>
        <end position="292"/>
    </location>
</feature>
<keyword evidence="1" id="KW-1133">Transmembrane helix</keyword>
<proteinExistence type="predicted"/>
<protein>
    <submittedName>
        <fullName evidence="3">Uncharacterized protein</fullName>
    </submittedName>
</protein>
<organism evidence="3 4">
    <name type="scientific">Dimargaris cristalligena</name>
    <dbReference type="NCBI Taxonomy" id="215637"/>
    <lineage>
        <taxon>Eukaryota</taxon>
        <taxon>Fungi</taxon>
        <taxon>Fungi incertae sedis</taxon>
        <taxon>Zoopagomycota</taxon>
        <taxon>Kickxellomycotina</taxon>
        <taxon>Dimargaritomycetes</taxon>
        <taxon>Dimargaritales</taxon>
        <taxon>Dimargaritaceae</taxon>
        <taxon>Dimargaris</taxon>
    </lineage>
</organism>
<evidence type="ECO:0000313" key="3">
    <source>
        <dbReference type="EMBL" id="RKP38187.1"/>
    </source>
</evidence>
<evidence type="ECO:0000256" key="1">
    <source>
        <dbReference type="SAM" id="Phobius"/>
    </source>
</evidence>
<dbReference type="EMBL" id="ML002395">
    <property type="protein sequence ID" value="RKP38187.1"/>
    <property type="molecule type" value="Genomic_DNA"/>
</dbReference>
<keyword evidence="2" id="KW-0732">Signal</keyword>
<sequence length="292" mass="32359">MFKAIVFLVGLLAGAHSVWANADLSIYLDILLMSPDLTTIKVNASTVKLQDVKDSPRYTGLVNVPTQDSGFLYIWKDTPTQNLTIPDGYVTLYNFDRYGKIFSILKDEDLRLTNLALLYSTQGEVDVLYARKLATKDNCVIPGDLGTYLENVVQAIENNTFSFANEAAVLGGDPSVDLSELDSSAANLPRRAYLRVYLTPSDSHSSNTTRIRLSSEVILAIVISAILLCVLAMTLFGLLVLRKRRRLRRLALQQQLLGLNSPPEPAVPQYRPPSPMRRARFDDTISTLSSFG</sequence>
<accession>A0A4P9ZX28</accession>
<evidence type="ECO:0000313" key="4">
    <source>
        <dbReference type="Proteomes" id="UP000268162"/>
    </source>
</evidence>
<keyword evidence="1" id="KW-0812">Transmembrane</keyword>
<evidence type="ECO:0000256" key="2">
    <source>
        <dbReference type="SAM" id="SignalP"/>
    </source>
</evidence>
<reference evidence="4" key="1">
    <citation type="journal article" date="2018" name="Nat. Microbiol.">
        <title>Leveraging single-cell genomics to expand the fungal tree of life.</title>
        <authorList>
            <person name="Ahrendt S.R."/>
            <person name="Quandt C.A."/>
            <person name="Ciobanu D."/>
            <person name="Clum A."/>
            <person name="Salamov A."/>
            <person name="Andreopoulos B."/>
            <person name="Cheng J.F."/>
            <person name="Woyke T."/>
            <person name="Pelin A."/>
            <person name="Henrissat B."/>
            <person name="Reynolds N.K."/>
            <person name="Benny G.L."/>
            <person name="Smith M.E."/>
            <person name="James T.Y."/>
            <person name="Grigoriev I.V."/>
        </authorList>
    </citation>
    <scope>NUCLEOTIDE SEQUENCE [LARGE SCALE GENOMIC DNA]</scope>
    <source>
        <strain evidence="4">RSA 468</strain>
    </source>
</reference>
<feature type="signal peptide" evidence="2">
    <location>
        <begin position="1"/>
        <end position="20"/>
    </location>
</feature>
<keyword evidence="1" id="KW-0472">Membrane</keyword>
<keyword evidence="4" id="KW-1185">Reference proteome</keyword>
<gene>
    <name evidence="3" type="ORF">BJ085DRAFT_39359</name>
</gene>
<dbReference type="AlphaFoldDB" id="A0A4P9ZX28"/>
<name>A0A4P9ZX28_9FUNG</name>
<feature type="transmembrane region" description="Helical" evidence="1">
    <location>
        <begin position="217"/>
        <end position="241"/>
    </location>
</feature>
<dbReference type="Proteomes" id="UP000268162">
    <property type="component" value="Unassembled WGS sequence"/>
</dbReference>